<keyword evidence="3" id="KW-1185">Reference proteome</keyword>
<dbReference type="InterPro" id="IPR029063">
    <property type="entry name" value="SAM-dependent_MTases_sf"/>
</dbReference>
<reference evidence="2 3" key="1">
    <citation type="journal article" date="2023" name="Ecotoxicol. Environ. Saf.">
        <title>Mercury remediation potential of mercury-resistant strain Rheinheimera metallidurans sp. nov. isolated from a municipal waste dumping site.</title>
        <authorList>
            <person name="Yadav V."/>
            <person name="Manjhi A."/>
            <person name="Vadakedath N."/>
        </authorList>
    </citation>
    <scope>NUCLEOTIDE SEQUENCE [LARGE SCALE GENOMIC DNA]</scope>
    <source>
        <strain evidence="2 3">E-49</strain>
    </source>
</reference>
<dbReference type="GO" id="GO:0008168">
    <property type="term" value="F:methyltransferase activity"/>
    <property type="evidence" value="ECO:0007669"/>
    <property type="project" value="UniProtKB-KW"/>
</dbReference>
<proteinExistence type="predicted"/>
<dbReference type="PANTHER" id="PTHR13369:SF0">
    <property type="entry name" value="GLUTATHIONE S-TRANSFERASE C-TERMINAL DOMAIN-CONTAINING PROTEIN"/>
    <property type="match status" value="1"/>
</dbReference>
<dbReference type="Proteomes" id="UP001375382">
    <property type="component" value="Unassembled WGS sequence"/>
</dbReference>
<evidence type="ECO:0000313" key="3">
    <source>
        <dbReference type="Proteomes" id="UP001375382"/>
    </source>
</evidence>
<sequence>MIFSQQFKQYSDVLQQYRYYWQFLPFSCEALPWQGTALQQLLSQLTERQLTALEQDAAAQQQLLQPFFPELFQLAKLEQRQDNCAAASLPALPFWLANGIGGRKLEQIDALCQHWPQLPLPVLEWCAGKGHLGRVLAHRFARPVVSVEWQQSLCQQGSELANKLALPQQFICADVLRQPLSGVLQPQQQVVALHACGQLHIRLLQQVVAAGCQQLQLIPCCYHLISSDLYQPLSTLGQQRDLALSKEDLKLVVQGQVTGGDRTERLRHTEVLWRLAYDELRKQLTGQQSYQPLASVAKHWFSGEFFAFAQWAAQQHGLTLPAKFSSEAYLQRAQTRLLLVKQIQLVRHLFRRPLELWLALDKALFLQQHGYSVSLTEFCDYQLTPRNMLLQASKTPTAAGS</sequence>
<dbReference type="PANTHER" id="PTHR13369">
    <property type="match status" value="1"/>
</dbReference>
<dbReference type="SUPFAM" id="SSF53335">
    <property type="entry name" value="S-adenosyl-L-methionine-dependent methyltransferases"/>
    <property type="match status" value="1"/>
</dbReference>
<dbReference type="Gene3D" id="3.40.50.150">
    <property type="entry name" value="Vaccinia Virus protein VP39"/>
    <property type="match status" value="1"/>
</dbReference>
<dbReference type="Pfam" id="PF13679">
    <property type="entry name" value="Methyltransf_32"/>
    <property type="match status" value="1"/>
</dbReference>
<feature type="domain" description="Methyltransferase" evidence="1">
    <location>
        <begin position="108"/>
        <end position="227"/>
    </location>
</feature>
<protein>
    <submittedName>
        <fullName evidence="2">SAM-dependent methyltransferase</fullName>
    </submittedName>
</protein>
<dbReference type="GO" id="GO:0032259">
    <property type="term" value="P:methylation"/>
    <property type="evidence" value="ECO:0007669"/>
    <property type="project" value="UniProtKB-KW"/>
</dbReference>
<evidence type="ECO:0000259" key="1">
    <source>
        <dbReference type="Pfam" id="PF13679"/>
    </source>
</evidence>
<dbReference type="RefSeq" id="WP_335735749.1">
    <property type="nucleotide sequence ID" value="NZ_JALAAR010000006.1"/>
</dbReference>
<keyword evidence="2" id="KW-0489">Methyltransferase</keyword>
<dbReference type="InterPro" id="IPR025714">
    <property type="entry name" value="Methyltranfer_dom"/>
</dbReference>
<gene>
    <name evidence="2" type="ORF">MN202_08855</name>
</gene>
<accession>A0ABU8C5Z3</accession>
<organism evidence="2 3">
    <name type="scientific">Rheinheimera muenzenbergensis</name>
    <dbReference type="NCBI Taxonomy" id="1193628"/>
    <lineage>
        <taxon>Bacteria</taxon>
        <taxon>Pseudomonadati</taxon>
        <taxon>Pseudomonadota</taxon>
        <taxon>Gammaproteobacteria</taxon>
        <taxon>Chromatiales</taxon>
        <taxon>Chromatiaceae</taxon>
        <taxon>Rheinheimera</taxon>
    </lineage>
</organism>
<name>A0ABU8C5Z3_9GAMM</name>
<keyword evidence="2" id="KW-0808">Transferase</keyword>
<comment type="caution">
    <text evidence="2">The sequence shown here is derived from an EMBL/GenBank/DDBJ whole genome shotgun (WGS) entry which is preliminary data.</text>
</comment>
<evidence type="ECO:0000313" key="2">
    <source>
        <dbReference type="EMBL" id="MEH8017340.1"/>
    </source>
</evidence>
<dbReference type="EMBL" id="JALAAR010000006">
    <property type="protein sequence ID" value="MEH8017340.1"/>
    <property type="molecule type" value="Genomic_DNA"/>
</dbReference>